<dbReference type="PANTHER" id="PTHR14413">
    <property type="entry name" value="RIBOSOMAL PROTEIN L17"/>
    <property type="match status" value="1"/>
</dbReference>
<evidence type="ECO:0000256" key="5">
    <source>
        <dbReference type="RuleBase" id="RU000660"/>
    </source>
</evidence>
<dbReference type="EMBL" id="MHSS01000013">
    <property type="protein sequence ID" value="OHA47821.1"/>
    <property type="molecule type" value="Genomic_DNA"/>
</dbReference>
<dbReference type="STRING" id="1802362.A2806_02110"/>
<keyword evidence="2 4" id="KW-0689">Ribosomal protein</keyword>
<dbReference type="HAMAP" id="MF_01368">
    <property type="entry name" value="Ribosomal_bL17"/>
    <property type="match status" value="1"/>
</dbReference>
<dbReference type="SUPFAM" id="SSF64263">
    <property type="entry name" value="Prokaryotic ribosomal protein L17"/>
    <property type="match status" value="1"/>
</dbReference>
<reference evidence="6 7" key="1">
    <citation type="journal article" date="2016" name="Nat. Commun.">
        <title>Thousands of microbial genomes shed light on interconnected biogeochemical processes in an aquifer system.</title>
        <authorList>
            <person name="Anantharaman K."/>
            <person name="Brown C.T."/>
            <person name="Hug L.A."/>
            <person name="Sharon I."/>
            <person name="Castelle C.J."/>
            <person name="Probst A.J."/>
            <person name="Thomas B.C."/>
            <person name="Singh A."/>
            <person name="Wilkins M.J."/>
            <person name="Karaoz U."/>
            <person name="Brodie E.L."/>
            <person name="Williams K.H."/>
            <person name="Hubbard S.S."/>
            <person name="Banfield J.F."/>
        </authorList>
    </citation>
    <scope>NUCLEOTIDE SEQUENCE [LARGE SCALE GENOMIC DNA]</scope>
</reference>
<dbReference type="GO" id="GO:0006412">
    <property type="term" value="P:translation"/>
    <property type="evidence" value="ECO:0007669"/>
    <property type="project" value="UniProtKB-UniRule"/>
</dbReference>
<evidence type="ECO:0000256" key="2">
    <source>
        <dbReference type="ARBA" id="ARBA00022980"/>
    </source>
</evidence>
<comment type="similarity">
    <text evidence="1 4 5">Belongs to the bacterial ribosomal protein bL17 family.</text>
</comment>
<dbReference type="Gene3D" id="3.90.1030.10">
    <property type="entry name" value="Ribosomal protein L17"/>
    <property type="match status" value="1"/>
</dbReference>
<dbReference type="PANTHER" id="PTHR14413:SF16">
    <property type="entry name" value="LARGE RIBOSOMAL SUBUNIT PROTEIN BL17M"/>
    <property type="match status" value="1"/>
</dbReference>
<organism evidence="6 7">
    <name type="scientific">Candidatus Terrybacteria bacterium RIFCSPHIGHO2_01_FULL_48_17</name>
    <dbReference type="NCBI Taxonomy" id="1802362"/>
    <lineage>
        <taxon>Bacteria</taxon>
        <taxon>Candidatus Terryibacteriota</taxon>
    </lineage>
</organism>
<dbReference type="InterPro" id="IPR036373">
    <property type="entry name" value="Ribosomal_bL17_sf"/>
</dbReference>
<name>A0A1G2PJJ8_9BACT</name>
<evidence type="ECO:0000313" key="6">
    <source>
        <dbReference type="EMBL" id="OHA47821.1"/>
    </source>
</evidence>
<dbReference type="Pfam" id="PF01196">
    <property type="entry name" value="Ribosomal_L17"/>
    <property type="match status" value="1"/>
</dbReference>
<dbReference type="GO" id="GO:0022625">
    <property type="term" value="C:cytosolic large ribosomal subunit"/>
    <property type="evidence" value="ECO:0007669"/>
    <property type="project" value="TreeGrafter"/>
</dbReference>
<evidence type="ECO:0000256" key="1">
    <source>
        <dbReference type="ARBA" id="ARBA00008777"/>
    </source>
</evidence>
<evidence type="ECO:0000256" key="3">
    <source>
        <dbReference type="ARBA" id="ARBA00023274"/>
    </source>
</evidence>
<sequence length="115" mass="13031">MRKRKKGKKFGRERSQRKAFLSGLARNLLMHGHIETTLPRAKAVRKVAERAITVGKKQDLAGRRRLAGMFSQEAARKIFSDIAPRYQQRAGGYTRIRKLGPRHGDAAPRAIIELV</sequence>
<dbReference type="NCBIfam" id="TIGR00059">
    <property type="entry name" value="L17"/>
    <property type="match status" value="1"/>
</dbReference>
<dbReference type="InterPro" id="IPR000456">
    <property type="entry name" value="Ribosomal_bL17"/>
</dbReference>
<comment type="caution">
    <text evidence="6">The sequence shown here is derived from an EMBL/GenBank/DDBJ whole genome shotgun (WGS) entry which is preliminary data.</text>
</comment>
<dbReference type="AlphaFoldDB" id="A0A1G2PJJ8"/>
<proteinExistence type="inferred from homology"/>
<dbReference type="Proteomes" id="UP000177629">
    <property type="component" value="Unassembled WGS sequence"/>
</dbReference>
<comment type="subunit">
    <text evidence="4">Part of the 50S ribosomal subunit. Contacts protein L32.</text>
</comment>
<accession>A0A1G2PJJ8</accession>
<gene>
    <name evidence="4" type="primary">rplQ</name>
    <name evidence="6" type="ORF">A2806_02110</name>
</gene>
<protein>
    <recommendedName>
        <fullName evidence="4">Large ribosomal subunit protein bL17</fullName>
    </recommendedName>
</protein>
<keyword evidence="3 4" id="KW-0687">Ribonucleoprotein</keyword>
<evidence type="ECO:0000313" key="7">
    <source>
        <dbReference type="Proteomes" id="UP000177629"/>
    </source>
</evidence>
<dbReference type="GO" id="GO:0003735">
    <property type="term" value="F:structural constituent of ribosome"/>
    <property type="evidence" value="ECO:0007669"/>
    <property type="project" value="InterPro"/>
</dbReference>
<evidence type="ECO:0000256" key="4">
    <source>
        <dbReference type="HAMAP-Rule" id="MF_01368"/>
    </source>
</evidence>